<comment type="caution">
    <text evidence="3">The sequence shown here is derived from an EMBL/GenBank/DDBJ whole genome shotgun (WGS) entry which is preliminary data.</text>
</comment>
<dbReference type="EMBL" id="QXFV01001165">
    <property type="protein sequence ID" value="KAE9013259.1"/>
    <property type="molecule type" value="Genomic_DNA"/>
</dbReference>
<gene>
    <name evidence="3" type="ORF">PR001_g15458</name>
    <name evidence="2" type="ORF">PR002_g15266</name>
</gene>
<evidence type="ECO:0000256" key="1">
    <source>
        <dbReference type="SAM" id="SignalP"/>
    </source>
</evidence>
<evidence type="ECO:0008006" key="6">
    <source>
        <dbReference type="Google" id="ProtNLM"/>
    </source>
</evidence>
<sequence>MIFASSTSTFSSVHSFFVVLSILAQADGVDRVHQLQWVFSTDHDASTALGTASSLSLCHTSSRKLHLRKFGSTARQTTRPQQWCDCHR</sequence>
<proteinExistence type="predicted"/>
<protein>
    <recommendedName>
        <fullName evidence="6">Secreted protein</fullName>
    </recommendedName>
</protein>
<dbReference type="EMBL" id="QXFU01001098">
    <property type="protein sequence ID" value="KAE9010795.1"/>
    <property type="molecule type" value="Genomic_DNA"/>
</dbReference>
<dbReference type="OrthoDB" id="10346015at2759"/>
<dbReference type="AlphaFoldDB" id="A0A6A3L2P4"/>
<feature type="signal peptide" evidence="1">
    <location>
        <begin position="1"/>
        <end position="28"/>
    </location>
</feature>
<name>A0A6A3L2P4_9STRA</name>
<feature type="chain" id="PRO_5036164865" description="Secreted protein" evidence="1">
    <location>
        <begin position="29"/>
        <end position="88"/>
    </location>
</feature>
<keyword evidence="1" id="KW-0732">Signal</keyword>
<evidence type="ECO:0000313" key="5">
    <source>
        <dbReference type="Proteomes" id="UP000435112"/>
    </source>
</evidence>
<accession>A0A6A3L2P4</accession>
<dbReference type="Proteomes" id="UP000435112">
    <property type="component" value="Unassembled WGS sequence"/>
</dbReference>
<dbReference type="Proteomes" id="UP000429607">
    <property type="component" value="Unassembled WGS sequence"/>
</dbReference>
<evidence type="ECO:0000313" key="4">
    <source>
        <dbReference type="Proteomes" id="UP000429607"/>
    </source>
</evidence>
<organism evidence="3 4">
    <name type="scientific">Phytophthora rubi</name>
    <dbReference type="NCBI Taxonomy" id="129364"/>
    <lineage>
        <taxon>Eukaryota</taxon>
        <taxon>Sar</taxon>
        <taxon>Stramenopiles</taxon>
        <taxon>Oomycota</taxon>
        <taxon>Peronosporomycetes</taxon>
        <taxon>Peronosporales</taxon>
        <taxon>Peronosporaceae</taxon>
        <taxon>Phytophthora</taxon>
    </lineage>
</organism>
<evidence type="ECO:0000313" key="2">
    <source>
        <dbReference type="EMBL" id="KAE9010795.1"/>
    </source>
</evidence>
<reference evidence="4 5" key="1">
    <citation type="submission" date="2018-09" db="EMBL/GenBank/DDBJ databases">
        <title>Genomic investigation of the strawberry pathogen Phytophthora fragariae indicates pathogenicity is determined by transcriptional variation in three key races.</title>
        <authorList>
            <person name="Adams T.M."/>
            <person name="Armitage A.D."/>
            <person name="Sobczyk M.K."/>
            <person name="Bates H.J."/>
            <person name="Dunwell J.M."/>
            <person name="Nellist C.F."/>
            <person name="Harrison R.J."/>
        </authorList>
    </citation>
    <scope>NUCLEOTIDE SEQUENCE [LARGE SCALE GENOMIC DNA]</scope>
    <source>
        <strain evidence="3 4">SCRP249</strain>
        <strain evidence="2 5">SCRP324</strain>
    </source>
</reference>
<evidence type="ECO:0000313" key="3">
    <source>
        <dbReference type="EMBL" id="KAE9013259.1"/>
    </source>
</evidence>